<dbReference type="PANTHER" id="PTHR21021">
    <property type="entry name" value="GAF/PUTATIVE CYTOSKELETAL PROTEIN"/>
    <property type="match status" value="1"/>
</dbReference>
<dbReference type="Proteomes" id="UP000007110">
    <property type="component" value="Unassembled WGS sequence"/>
</dbReference>
<dbReference type="GeneID" id="587001"/>
<evidence type="ECO:0000256" key="1">
    <source>
        <dbReference type="ARBA" id="ARBA00006658"/>
    </source>
</evidence>
<dbReference type="OMA" id="QPFDWTY"/>
<dbReference type="InParanoid" id="A0A7M7PFV2"/>
<dbReference type="InterPro" id="IPR051330">
    <property type="entry name" value="Phosphatase_reg/MetRdx"/>
</dbReference>
<sequence>MAQQQTENVACKSGKKTETFSFGPWAITSTKAHISKTDVVSKHEEELGLPQLPEMTFGDNVLRIQHSCGFGLDFNTIDALRTVDNKHDTMKVAAADTWREARSDCEFISKVIKPFDWTYTTSYKGTIVDSNGSHKITETDERIDIEKLKVREKIFFFEDMPLFEDELADNGCAILTVKMRVMQTSFFLLMRFFLRVDGVLVRINDTRCYHEAGTNYILREYSSKEKSISALGLEPHELQDPIKLNEMLDTVTQTYEKLEFQASAET</sequence>
<organism evidence="3 4">
    <name type="scientific">Strongylocentrotus purpuratus</name>
    <name type="common">Purple sea urchin</name>
    <dbReference type="NCBI Taxonomy" id="7668"/>
    <lineage>
        <taxon>Eukaryota</taxon>
        <taxon>Metazoa</taxon>
        <taxon>Echinodermata</taxon>
        <taxon>Eleutherozoa</taxon>
        <taxon>Echinozoa</taxon>
        <taxon>Echinoidea</taxon>
        <taxon>Euechinoidea</taxon>
        <taxon>Echinacea</taxon>
        <taxon>Camarodonta</taxon>
        <taxon>Echinidea</taxon>
        <taxon>Strongylocentrotidae</taxon>
        <taxon>Strongylocentrotus</taxon>
    </lineage>
</organism>
<dbReference type="AlphaFoldDB" id="A0A7M7PFV2"/>
<dbReference type="CTD" id="261726"/>
<comment type="similarity">
    <text evidence="1">Belongs to the TIP41 family.</text>
</comment>
<dbReference type="KEGG" id="spu:587001"/>
<dbReference type="GO" id="GO:0072542">
    <property type="term" value="F:protein phosphatase activator activity"/>
    <property type="evidence" value="ECO:0000318"/>
    <property type="project" value="GO_Central"/>
</dbReference>
<proteinExistence type="inferred from homology"/>
<reference evidence="4" key="1">
    <citation type="submission" date="2015-02" db="EMBL/GenBank/DDBJ databases">
        <title>Genome sequencing for Strongylocentrotus purpuratus.</title>
        <authorList>
            <person name="Murali S."/>
            <person name="Liu Y."/>
            <person name="Vee V."/>
            <person name="English A."/>
            <person name="Wang M."/>
            <person name="Skinner E."/>
            <person name="Han Y."/>
            <person name="Muzny D.M."/>
            <person name="Worley K.C."/>
            <person name="Gibbs R.A."/>
        </authorList>
    </citation>
    <scope>NUCLEOTIDE SEQUENCE</scope>
</reference>
<dbReference type="RefSeq" id="XP_030850408.1">
    <property type="nucleotide sequence ID" value="XM_030994548.1"/>
</dbReference>
<dbReference type="OrthoDB" id="10253878at2759"/>
<dbReference type="EnsemblMetazoa" id="XM_030994548">
    <property type="protein sequence ID" value="XP_030850408"/>
    <property type="gene ID" value="LOC587001"/>
</dbReference>
<protein>
    <recommendedName>
        <fullName evidence="2">TIP41-like protein</fullName>
    </recommendedName>
</protein>
<reference evidence="3" key="2">
    <citation type="submission" date="2021-01" db="UniProtKB">
        <authorList>
            <consortium name="EnsemblMetazoa"/>
        </authorList>
    </citation>
    <scope>IDENTIFICATION</scope>
</reference>
<dbReference type="GO" id="GO:0031929">
    <property type="term" value="P:TOR signaling"/>
    <property type="evidence" value="ECO:0000318"/>
    <property type="project" value="GO_Central"/>
</dbReference>
<dbReference type="InterPro" id="IPR007303">
    <property type="entry name" value="TIP41-like"/>
</dbReference>
<evidence type="ECO:0000313" key="4">
    <source>
        <dbReference type="Proteomes" id="UP000007110"/>
    </source>
</evidence>
<dbReference type="GO" id="GO:0005829">
    <property type="term" value="C:cytosol"/>
    <property type="evidence" value="ECO:0000318"/>
    <property type="project" value="GO_Central"/>
</dbReference>
<keyword evidence="4" id="KW-1185">Reference proteome</keyword>
<evidence type="ECO:0000256" key="2">
    <source>
        <dbReference type="ARBA" id="ARBA00018951"/>
    </source>
</evidence>
<dbReference type="Pfam" id="PF04176">
    <property type="entry name" value="TIP41"/>
    <property type="match status" value="1"/>
</dbReference>
<evidence type="ECO:0000313" key="3">
    <source>
        <dbReference type="EnsemblMetazoa" id="XP_030850408"/>
    </source>
</evidence>
<name>A0A7M7PFV2_STRPU</name>
<dbReference type="PANTHER" id="PTHR21021:SF16">
    <property type="entry name" value="TIP41-LIKE PROTEIN"/>
    <property type="match status" value="1"/>
</dbReference>
<dbReference type="FunCoup" id="A0A7M7PFV2">
    <property type="interactions" value="1760"/>
</dbReference>
<accession>A0A7M7PFV2</accession>